<protein>
    <submittedName>
        <fullName evidence="1">DNA-binding protein</fullName>
    </submittedName>
</protein>
<accession>A0A139SX32</accession>
<name>A0A139SX32_9GAMM</name>
<dbReference type="GO" id="GO:0003677">
    <property type="term" value="F:DNA binding"/>
    <property type="evidence" value="ECO:0007669"/>
    <property type="project" value="UniProtKB-KW"/>
</dbReference>
<reference evidence="1 2" key="1">
    <citation type="submission" date="2016-02" db="EMBL/GenBank/DDBJ databases">
        <authorList>
            <person name="Wen L."/>
            <person name="He K."/>
            <person name="Yang H."/>
        </authorList>
    </citation>
    <scope>NUCLEOTIDE SEQUENCE [LARGE SCALE GENOMIC DNA]</scope>
    <source>
        <strain evidence="1 2">CV58</strain>
    </source>
</reference>
<dbReference type="OrthoDB" id="196926at2"/>
<organism evidence="1 2">
    <name type="scientific">Ventosimonas gracilis</name>
    <dbReference type="NCBI Taxonomy" id="1680762"/>
    <lineage>
        <taxon>Bacteria</taxon>
        <taxon>Pseudomonadati</taxon>
        <taxon>Pseudomonadota</taxon>
        <taxon>Gammaproteobacteria</taxon>
        <taxon>Pseudomonadales</taxon>
        <taxon>Ventosimonadaceae</taxon>
        <taxon>Ventosimonas</taxon>
    </lineage>
</organism>
<keyword evidence="2" id="KW-1185">Reference proteome</keyword>
<dbReference type="AlphaFoldDB" id="A0A139SX32"/>
<dbReference type="Gene3D" id="3.40.50.1010">
    <property type="entry name" value="5'-nuclease"/>
    <property type="match status" value="1"/>
</dbReference>
<comment type="caution">
    <text evidence="1">The sequence shown here is derived from an EMBL/GenBank/DDBJ whole genome shotgun (WGS) entry which is preliminary data.</text>
</comment>
<dbReference type="SUPFAM" id="SSF88723">
    <property type="entry name" value="PIN domain-like"/>
    <property type="match status" value="1"/>
</dbReference>
<evidence type="ECO:0000313" key="1">
    <source>
        <dbReference type="EMBL" id="KXU39064.1"/>
    </source>
</evidence>
<sequence length="142" mass="16241">MILADSDFWIALCNRRDRYHGFAAFALERWSDEGFISTWPVLTEVTHLLNARIGIRQTLDFIDAVAQGACTVAQLSDGVPMRMVYLMRRYSNLPMDLADASLVLLAEQLGEGRILSTDRRDFSGYRWKNTHPFTNLLLQDVD</sequence>
<dbReference type="InterPro" id="IPR029060">
    <property type="entry name" value="PIN-like_dom_sf"/>
</dbReference>
<dbReference type="Proteomes" id="UP000072660">
    <property type="component" value="Unassembled WGS sequence"/>
</dbReference>
<dbReference type="RefSeq" id="WP_068387722.1">
    <property type="nucleotide sequence ID" value="NZ_LSZO01000047.1"/>
</dbReference>
<proteinExistence type="predicted"/>
<evidence type="ECO:0000313" key="2">
    <source>
        <dbReference type="Proteomes" id="UP000072660"/>
    </source>
</evidence>
<gene>
    <name evidence="1" type="ORF">AXE65_10725</name>
</gene>
<keyword evidence="1" id="KW-0238">DNA-binding</keyword>
<dbReference type="EMBL" id="LSZO01000047">
    <property type="protein sequence ID" value="KXU39064.1"/>
    <property type="molecule type" value="Genomic_DNA"/>
</dbReference>